<dbReference type="Proteomes" id="UP000789759">
    <property type="component" value="Unassembled WGS sequence"/>
</dbReference>
<accession>A0A9N9BSU0</accession>
<evidence type="ECO:0000313" key="1">
    <source>
        <dbReference type="EMBL" id="CAG8574687.1"/>
    </source>
</evidence>
<dbReference type="EMBL" id="CAJVQA010003443">
    <property type="protein sequence ID" value="CAG8574687.1"/>
    <property type="molecule type" value="Genomic_DNA"/>
</dbReference>
<gene>
    <name evidence="1" type="ORF">CPELLU_LOCUS5810</name>
</gene>
<keyword evidence="2" id="KW-1185">Reference proteome</keyword>
<protein>
    <submittedName>
        <fullName evidence="1">1277_t:CDS:1</fullName>
    </submittedName>
</protein>
<name>A0A9N9BSU0_9GLOM</name>
<reference evidence="1" key="1">
    <citation type="submission" date="2021-06" db="EMBL/GenBank/DDBJ databases">
        <authorList>
            <person name="Kallberg Y."/>
            <person name="Tangrot J."/>
            <person name="Rosling A."/>
        </authorList>
    </citation>
    <scope>NUCLEOTIDE SEQUENCE</scope>
    <source>
        <strain evidence="1">FL966</strain>
    </source>
</reference>
<evidence type="ECO:0000313" key="2">
    <source>
        <dbReference type="Proteomes" id="UP000789759"/>
    </source>
</evidence>
<sequence length="252" mass="29544">MKTATPKIQKPKVNNFVLVLEQFLEKYNLIADSTLKQLSKHAFKLNALLPDWMICRLKRIQNIDVSKISTKEDFINIIVMLSMRPAEVRSFQIIYYEPNPLNAPVWYKEDYSWYCTGYLKNREEKKKKSESCIFLSIEKNLECVRELLIWIQNAIKPKKDYRNKHAFRIHEDKKPISQHLKLVSKIIIRQESDYLNIGDNYTIGNIESKESNSKPETNNNLKSQIQASLSSQTIEIVLILVEIDLILAEIQK</sequence>
<comment type="caution">
    <text evidence="1">The sequence shown here is derived from an EMBL/GenBank/DDBJ whole genome shotgun (WGS) entry which is preliminary data.</text>
</comment>
<proteinExistence type="predicted"/>
<organism evidence="1 2">
    <name type="scientific">Cetraspora pellucida</name>
    <dbReference type="NCBI Taxonomy" id="1433469"/>
    <lineage>
        <taxon>Eukaryota</taxon>
        <taxon>Fungi</taxon>
        <taxon>Fungi incertae sedis</taxon>
        <taxon>Mucoromycota</taxon>
        <taxon>Glomeromycotina</taxon>
        <taxon>Glomeromycetes</taxon>
        <taxon>Diversisporales</taxon>
        <taxon>Gigasporaceae</taxon>
        <taxon>Cetraspora</taxon>
    </lineage>
</organism>
<dbReference type="AlphaFoldDB" id="A0A9N9BSU0"/>